<dbReference type="InterPro" id="IPR043129">
    <property type="entry name" value="ATPase_NBD"/>
</dbReference>
<dbReference type="EMBL" id="VYZN01000014">
    <property type="protein sequence ID" value="KAE9540041.1"/>
    <property type="molecule type" value="Genomic_DNA"/>
</dbReference>
<comment type="pathway">
    <text evidence="1">Carbohydrate degradation; glycolysis; D-glyceraldehyde 3-phosphate and glycerone phosphate from D-glucose: step 1/4.</text>
</comment>
<gene>
    <name evidence="7" type="ORF">AGLY_005293</name>
</gene>
<dbReference type="GO" id="GO:0004340">
    <property type="term" value="F:glucokinase activity"/>
    <property type="evidence" value="ECO:0007669"/>
    <property type="project" value="TreeGrafter"/>
</dbReference>
<dbReference type="GO" id="GO:0005739">
    <property type="term" value="C:mitochondrion"/>
    <property type="evidence" value="ECO:0007669"/>
    <property type="project" value="TreeGrafter"/>
</dbReference>
<accession>A0A6G0TWH1</accession>
<dbReference type="GO" id="GO:0005829">
    <property type="term" value="C:cytosol"/>
    <property type="evidence" value="ECO:0007669"/>
    <property type="project" value="TreeGrafter"/>
</dbReference>
<keyword evidence="5" id="KW-0808">Transferase</keyword>
<dbReference type="PROSITE" id="PS51748">
    <property type="entry name" value="HEXOKINASE_2"/>
    <property type="match status" value="1"/>
</dbReference>
<comment type="pathway">
    <text evidence="2">Carbohydrate metabolism; hexose metabolism.</text>
</comment>
<organism evidence="7 8">
    <name type="scientific">Aphis glycines</name>
    <name type="common">Soybean aphid</name>
    <dbReference type="NCBI Taxonomy" id="307491"/>
    <lineage>
        <taxon>Eukaryota</taxon>
        <taxon>Metazoa</taxon>
        <taxon>Ecdysozoa</taxon>
        <taxon>Arthropoda</taxon>
        <taxon>Hexapoda</taxon>
        <taxon>Insecta</taxon>
        <taxon>Pterygota</taxon>
        <taxon>Neoptera</taxon>
        <taxon>Paraneoptera</taxon>
        <taxon>Hemiptera</taxon>
        <taxon>Sternorrhyncha</taxon>
        <taxon>Aphidomorpha</taxon>
        <taxon>Aphidoidea</taxon>
        <taxon>Aphididae</taxon>
        <taxon>Aphidini</taxon>
        <taxon>Aphis</taxon>
        <taxon>Aphis</taxon>
    </lineage>
</organism>
<dbReference type="AlphaFoldDB" id="A0A6G0TWH1"/>
<evidence type="ECO:0000256" key="3">
    <source>
        <dbReference type="ARBA" id="ARBA00023152"/>
    </source>
</evidence>
<reference evidence="7 8" key="1">
    <citation type="submission" date="2019-08" db="EMBL/GenBank/DDBJ databases">
        <title>The genome of the soybean aphid Biotype 1, its phylome, world population structure and adaptation to the North American continent.</title>
        <authorList>
            <person name="Giordano R."/>
            <person name="Donthu R.K."/>
            <person name="Hernandez A.G."/>
            <person name="Wright C.L."/>
            <person name="Zimin A.V."/>
        </authorList>
    </citation>
    <scope>NUCLEOTIDE SEQUENCE [LARGE SCALE GENOMIC DNA]</scope>
    <source>
        <tissue evidence="7">Whole aphids</tissue>
    </source>
</reference>
<protein>
    <recommendedName>
        <fullName evidence="5">Phosphotransferase</fullName>
        <ecNumber evidence="5">2.7.1.-</ecNumber>
    </recommendedName>
</protein>
<dbReference type="GO" id="GO:0005536">
    <property type="term" value="F:D-glucose binding"/>
    <property type="evidence" value="ECO:0007669"/>
    <property type="project" value="InterPro"/>
</dbReference>
<sequence length="195" mass="21788">MYMAELVRDMVLTMASNGALFGGVTTNAMITEYALQAKHLWLVESDGRFLEPRGGDDAARIVLTDVLDVFEPSDMDCELFRYACRCVTTRSANLIAAGLSAVLKRTGLPVHVVLSGSAFKTHSSYALAVGAKARRLTAQQRPFTLLTADDKRRRDSNFGRRVGHDRQKTDVNAKNRVFLKYFIVFANIHKLILKY</sequence>
<dbReference type="Pfam" id="PF03727">
    <property type="entry name" value="Hexokinase_2"/>
    <property type="match status" value="1"/>
</dbReference>
<dbReference type="OrthoDB" id="419537at2759"/>
<dbReference type="SUPFAM" id="SSF53067">
    <property type="entry name" value="Actin-like ATPase domain"/>
    <property type="match status" value="1"/>
</dbReference>
<feature type="domain" description="Hexokinase C-terminal" evidence="6">
    <location>
        <begin position="1"/>
        <end position="150"/>
    </location>
</feature>
<dbReference type="GO" id="GO:0006096">
    <property type="term" value="P:glycolytic process"/>
    <property type="evidence" value="ECO:0007669"/>
    <property type="project" value="UniProtKB-KW"/>
</dbReference>
<dbReference type="PANTHER" id="PTHR19443">
    <property type="entry name" value="HEXOKINASE"/>
    <property type="match status" value="1"/>
</dbReference>
<keyword evidence="3 5" id="KW-0324">Glycolysis</keyword>
<dbReference type="InterPro" id="IPR022673">
    <property type="entry name" value="Hexokinase_C"/>
</dbReference>
<dbReference type="InterPro" id="IPR001312">
    <property type="entry name" value="Hexokinase"/>
</dbReference>
<dbReference type="Gene3D" id="3.40.367.20">
    <property type="match status" value="1"/>
</dbReference>
<keyword evidence="5" id="KW-0067">ATP-binding</keyword>
<evidence type="ECO:0000259" key="6">
    <source>
        <dbReference type="Pfam" id="PF03727"/>
    </source>
</evidence>
<comment type="similarity">
    <text evidence="5">Belongs to the hexokinase family.</text>
</comment>
<dbReference type="EC" id="2.7.1.-" evidence="5"/>
<dbReference type="GO" id="GO:0006006">
    <property type="term" value="P:glucose metabolic process"/>
    <property type="evidence" value="ECO:0007669"/>
    <property type="project" value="TreeGrafter"/>
</dbReference>
<evidence type="ECO:0000313" key="7">
    <source>
        <dbReference type="EMBL" id="KAE9540041.1"/>
    </source>
</evidence>
<name>A0A6G0TWH1_APHGL</name>
<proteinExistence type="inferred from homology"/>
<keyword evidence="5" id="KW-0547">Nucleotide-binding</keyword>
<evidence type="ECO:0000256" key="1">
    <source>
        <dbReference type="ARBA" id="ARBA00004888"/>
    </source>
</evidence>
<dbReference type="PANTHER" id="PTHR19443:SF16">
    <property type="entry name" value="HEXOKINASE TYPE 1-RELATED"/>
    <property type="match status" value="1"/>
</dbReference>
<dbReference type="Proteomes" id="UP000475862">
    <property type="component" value="Unassembled WGS sequence"/>
</dbReference>
<evidence type="ECO:0000256" key="4">
    <source>
        <dbReference type="ARBA" id="ARBA00044613"/>
    </source>
</evidence>
<evidence type="ECO:0000256" key="2">
    <source>
        <dbReference type="ARBA" id="ARBA00005028"/>
    </source>
</evidence>
<evidence type="ECO:0000313" key="8">
    <source>
        <dbReference type="Proteomes" id="UP000475862"/>
    </source>
</evidence>
<keyword evidence="8" id="KW-1185">Reference proteome</keyword>
<comment type="catalytic activity">
    <reaction evidence="4">
        <text>a D-hexose + ATP = a D-hexose 6-phosphate + ADP + H(+)</text>
        <dbReference type="Rhea" id="RHEA:22740"/>
        <dbReference type="ChEBI" id="CHEBI:4194"/>
        <dbReference type="ChEBI" id="CHEBI:15378"/>
        <dbReference type="ChEBI" id="CHEBI:30616"/>
        <dbReference type="ChEBI" id="CHEBI:229467"/>
        <dbReference type="ChEBI" id="CHEBI:456216"/>
        <dbReference type="EC" id="2.7.1.1"/>
    </reaction>
    <physiologicalReaction direction="left-to-right" evidence="4">
        <dbReference type="Rhea" id="RHEA:22741"/>
    </physiologicalReaction>
</comment>
<dbReference type="GO" id="GO:0008865">
    <property type="term" value="F:fructokinase activity"/>
    <property type="evidence" value="ECO:0007669"/>
    <property type="project" value="TreeGrafter"/>
</dbReference>
<keyword evidence="5" id="KW-0418">Kinase</keyword>
<evidence type="ECO:0000256" key="5">
    <source>
        <dbReference type="RuleBase" id="RU362007"/>
    </source>
</evidence>
<comment type="caution">
    <text evidence="7">The sequence shown here is derived from an EMBL/GenBank/DDBJ whole genome shotgun (WGS) entry which is preliminary data.</text>
</comment>
<dbReference type="GO" id="GO:0005524">
    <property type="term" value="F:ATP binding"/>
    <property type="evidence" value="ECO:0007669"/>
    <property type="project" value="UniProtKB-UniRule"/>
</dbReference>
<dbReference type="GO" id="GO:0001678">
    <property type="term" value="P:intracellular glucose homeostasis"/>
    <property type="evidence" value="ECO:0007669"/>
    <property type="project" value="InterPro"/>
</dbReference>